<dbReference type="PANTHER" id="PTHR11977">
    <property type="entry name" value="VILLIN"/>
    <property type="match status" value="1"/>
</dbReference>
<reference evidence="1 2" key="1">
    <citation type="journal article" date="2022" name="Front. Cell. Infect. Microbiol.">
        <title>The Genomes of Two Strains of Taenia crassiceps the Animal Model for the Study of Human Cysticercosis.</title>
        <authorList>
            <person name="Bobes R.J."/>
            <person name="Estrada K."/>
            <person name="Rios-Valencia D.G."/>
            <person name="Calderon-Gallegos A."/>
            <person name="de la Torre P."/>
            <person name="Carrero J.C."/>
            <person name="Sanchez-Flores A."/>
            <person name="Laclette J.P."/>
        </authorList>
    </citation>
    <scope>NUCLEOTIDE SEQUENCE [LARGE SCALE GENOMIC DNA]</scope>
    <source>
        <strain evidence="1">WFUcys</strain>
    </source>
</reference>
<dbReference type="PANTHER" id="PTHR11977:SF130">
    <property type="entry name" value="SEVERIN"/>
    <property type="match status" value="1"/>
</dbReference>
<dbReference type="Proteomes" id="UP001651158">
    <property type="component" value="Unassembled WGS sequence"/>
</dbReference>
<evidence type="ECO:0000313" key="1">
    <source>
        <dbReference type="EMBL" id="KAL5112309.1"/>
    </source>
</evidence>
<evidence type="ECO:0000313" key="2">
    <source>
        <dbReference type="Proteomes" id="UP001651158"/>
    </source>
</evidence>
<gene>
    <name evidence="1" type="ORF">TcWFU_006397</name>
</gene>
<keyword evidence="2" id="KW-1185">Reference proteome</keyword>
<sequence>MDGVHFSSRQPHGNMATFKRSSFLSDDFGGTNFDGSVQYGGTENWDNKDLEKRREKAENEVAWEPAKKVDREKMIIWRLEGANVKPIEAQDYGVFFNDAIYIVLKAANKQRKICYDLHIWIPYGLVKKVGPEPPQKVMELSALLNDQVIYHKEIEYFESSILKSYFKTFIVLRGGVETAFDEKNPKKYKPRLLRFKSNHNKAELREVPPSKKALNSHYVFILDKGLSMLQWNGSICSEMDRLGAGPHIENFLGRRKGRLTREFYDEEDLLGINSFTSALNDDSVDPMPTPPKCIDKAMYRLSDDNGKLQLTPVYHGRISRNGLDPTDVNFIDTLDGLYIYIGPRASKRERESVWQEAEKYLNSTVCPTRSIHCLTAGQKSFEFDEIWDDYD</sequence>
<protein>
    <submittedName>
        <fullName evidence="1">Severin</fullName>
    </submittedName>
</protein>
<dbReference type="InterPro" id="IPR007122">
    <property type="entry name" value="Villin/Gelsolin"/>
</dbReference>
<accession>A0ABR4QRJ2</accession>
<name>A0ABR4QRJ2_9CEST</name>
<comment type="caution">
    <text evidence="1">The sequence shown here is derived from an EMBL/GenBank/DDBJ whole genome shotgun (WGS) entry which is preliminary data.</text>
</comment>
<dbReference type="Gene3D" id="3.40.20.10">
    <property type="entry name" value="Severin"/>
    <property type="match status" value="3"/>
</dbReference>
<dbReference type="InterPro" id="IPR029006">
    <property type="entry name" value="ADF-H/Gelsolin-like_dom_sf"/>
</dbReference>
<proteinExistence type="predicted"/>
<dbReference type="EMBL" id="JAKROA010000001">
    <property type="protein sequence ID" value="KAL5112309.1"/>
    <property type="molecule type" value="Genomic_DNA"/>
</dbReference>
<dbReference type="PRINTS" id="PR00597">
    <property type="entry name" value="GELSOLIN"/>
</dbReference>
<dbReference type="SUPFAM" id="SSF55753">
    <property type="entry name" value="Actin depolymerizing proteins"/>
    <property type="match status" value="3"/>
</dbReference>
<organism evidence="1 2">
    <name type="scientific">Taenia crassiceps</name>
    <dbReference type="NCBI Taxonomy" id="6207"/>
    <lineage>
        <taxon>Eukaryota</taxon>
        <taxon>Metazoa</taxon>
        <taxon>Spiralia</taxon>
        <taxon>Lophotrochozoa</taxon>
        <taxon>Platyhelminthes</taxon>
        <taxon>Cestoda</taxon>
        <taxon>Eucestoda</taxon>
        <taxon>Cyclophyllidea</taxon>
        <taxon>Taeniidae</taxon>
        <taxon>Taenia</taxon>
    </lineage>
</organism>